<dbReference type="SMART" id="SM00418">
    <property type="entry name" value="HTH_ARSR"/>
    <property type="match status" value="1"/>
</dbReference>
<evidence type="ECO:0000256" key="3">
    <source>
        <dbReference type="ARBA" id="ARBA00023163"/>
    </source>
</evidence>
<dbReference type="InterPro" id="IPR051011">
    <property type="entry name" value="Metal_resp_trans_reg"/>
</dbReference>
<dbReference type="Pfam" id="PF12840">
    <property type="entry name" value="HTH_20"/>
    <property type="match status" value="1"/>
</dbReference>
<comment type="caution">
    <text evidence="6">The sequence shown here is derived from an EMBL/GenBank/DDBJ whole genome shotgun (WGS) entry which is preliminary data.</text>
</comment>
<feature type="domain" description="HTH arsR-type" evidence="5">
    <location>
        <begin position="28"/>
        <end position="142"/>
    </location>
</feature>
<proteinExistence type="predicted"/>
<dbReference type="CDD" id="cd00090">
    <property type="entry name" value="HTH_ARSR"/>
    <property type="match status" value="1"/>
</dbReference>
<evidence type="ECO:0000259" key="5">
    <source>
        <dbReference type="PROSITE" id="PS50987"/>
    </source>
</evidence>
<evidence type="ECO:0000256" key="4">
    <source>
        <dbReference type="SAM" id="MobiDB-lite"/>
    </source>
</evidence>
<keyword evidence="7" id="KW-1185">Reference proteome</keyword>
<protein>
    <recommendedName>
        <fullName evidence="5">HTH arsR-type domain-containing protein</fullName>
    </recommendedName>
</protein>
<dbReference type="Gene3D" id="1.10.10.10">
    <property type="entry name" value="Winged helix-like DNA-binding domain superfamily/Winged helix DNA-binding domain"/>
    <property type="match status" value="1"/>
</dbReference>
<sequence length="207" mass="22544">MTDHTDDADRTRTSAGAAVAPVPPDYPLDEVRSLSSPEEHRALFEETRMQIVSALSERAATTSELSHLLDRPKGTIGHHLKVLEAAGLVRVVRRKRVRALEAKYYGRTARVFLYGREGAGTRVPEQVIDLAAAELAQVPQDHGGVLNANIRHVRVPTERAEEFSARLNALLQEFADSPRGGTTTYALAFALYPSPRPPLGSAGGEET</sequence>
<dbReference type="PANTHER" id="PTHR43132">
    <property type="entry name" value="ARSENICAL RESISTANCE OPERON REPRESSOR ARSR-RELATED"/>
    <property type="match status" value="1"/>
</dbReference>
<organism evidence="6 7">
    <name type="scientific">Brevibacterium salitolerans</name>
    <dbReference type="NCBI Taxonomy" id="1403566"/>
    <lineage>
        <taxon>Bacteria</taxon>
        <taxon>Bacillati</taxon>
        <taxon>Actinomycetota</taxon>
        <taxon>Actinomycetes</taxon>
        <taxon>Micrococcales</taxon>
        <taxon>Brevibacteriaceae</taxon>
        <taxon>Brevibacterium</taxon>
    </lineage>
</organism>
<accession>A0ABN2WE03</accession>
<dbReference type="RefSeq" id="WP_344335134.1">
    <property type="nucleotide sequence ID" value="NZ_BAAAPZ010000002.1"/>
</dbReference>
<name>A0ABN2WE03_9MICO</name>
<evidence type="ECO:0000313" key="7">
    <source>
        <dbReference type="Proteomes" id="UP001500984"/>
    </source>
</evidence>
<dbReference type="EMBL" id="BAAAPZ010000002">
    <property type="protein sequence ID" value="GAA2090331.1"/>
    <property type="molecule type" value="Genomic_DNA"/>
</dbReference>
<dbReference type="InterPro" id="IPR011991">
    <property type="entry name" value="ArsR-like_HTH"/>
</dbReference>
<gene>
    <name evidence="6" type="ORF">GCM10009823_06700</name>
</gene>
<keyword evidence="3" id="KW-0804">Transcription</keyword>
<dbReference type="SUPFAM" id="SSF46785">
    <property type="entry name" value="Winged helix' DNA-binding domain"/>
    <property type="match status" value="1"/>
</dbReference>
<evidence type="ECO:0000256" key="2">
    <source>
        <dbReference type="ARBA" id="ARBA00023125"/>
    </source>
</evidence>
<keyword evidence="2" id="KW-0238">DNA-binding</keyword>
<feature type="region of interest" description="Disordered" evidence="4">
    <location>
        <begin position="1"/>
        <end position="34"/>
    </location>
</feature>
<dbReference type="PANTHER" id="PTHR43132:SF2">
    <property type="entry name" value="ARSENICAL RESISTANCE OPERON REPRESSOR ARSR-RELATED"/>
    <property type="match status" value="1"/>
</dbReference>
<dbReference type="InterPro" id="IPR036388">
    <property type="entry name" value="WH-like_DNA-bd_sf"/>
</dbReference>
<reference evidence="6 7" key="1">
    <citation type="journal article" date="2019" name="Int. J. Syst. Evol. Microbiol.">
        <title>The Global Catalogue of Microorganisms (GCM) 10K type strain sequencing project: providing services to taxonomists for standard genome sequencing and annotation.</title>
        <authorList>
            <consortium name="The Broad Institute Genomics Platform"/>
            <consortium name="The Broad Institute Genome Sequencing Center for Infectious Disease"/>
            <person name="Wu L."/>
            <person name="Ma J."/>
        </authorList>
    </citation>
    <scope>NUCLEOTIDE SEQUENCE [LARGE SCALE GENOMIC DNA]</scope>
    <source>
        <strain evidence="6 7">JCM 15900</strain>
    </source>
</reference>
<feature type="compositionally biased region" description="Basic and acidic residues" evidence="4">
    <location>
        <begin position="1"/>
        <end position="12"/>
    </location>
</feature>
<evidence type="ECO:0000313" key="6">
    <source>
        <dbReference type="EMBL" id="GAA2090331.1"/>
    </source>
</evidence>
<keyword evidence="1" id="KW-0805">Transcription regulation</keyword>
<evidence type="ECO:0000256" key="1">
    <source>
        <dbReference type="ARBA" id="ARBA00023015"/>
    </source>
</evidence>
<dbReference type="PROSITE" id="PS50987">
    <property type="entry name" value="HTH_ARSR_2"/>
    <property type="match status" value="1"/>
</dbReference>
<dbReference type="InterPro" id="IPR036390">
    <property type="entry name" value="WH_DNA-bd_sf"/>
</dbReference>
<dbReference type="Proteomes" id="UP001500984">
    <property type="component" value="Unassembled WGS sequence"/>
</dbReference>
<dbReference type="InterPro" id="IPR001845">
    <property type="entry name" value="HTH_ArsR_DNA-bd_dom"/>
</dbReference>